<evidence type="ECO:0000256" key="1">
    <source>
        <dbReference type="PROSITE-ProRule" id="PRU01133"/>
    </source>
</evidence>
<dbReference type="InterPro" id="IPR011057">
    <property type="entry name" value="Mss4-like_sf"/>
</dbReference>
<dbReference type="PROSITE" id="PS51797">
    <property type="entry name" value="TCTP_3"/>
    <property type="match status" value="1"/>
</dbReference>
<dbReference type="Gene3D" id="2.170.150.10">
    <property type="entry name" value="Metal Binding Protein, Guanine Nucleotide Exchange Factor, Chain A"/>
    <property type="match status" value="1"/>
</dbReference>
<evidence type="ECO:0000313" key="4">
    <source>
        <dbReference type="Proteomes" id="UP000678393"/>
    </source>
</evidence>
<gene>
    <name evidence="3" type="ORF">CUNI_LOCUS16460</name>
</gene>
<evidence type="ECO:0000313" key="3">
    <source>
        <dbReference type="EMBL" id="CAG5130902.1"/>
    </source>
</evidence>
<sequence length="166" mass="19145">MKIYRCCETGDEMFTDTYPLELVGGLFRIKGSAEEQQDEGAEESSYSDIDAVLDNRLQKTGFCSNKDFMSYFRDFMKKVEAYKKEKNPDFDVTAWRTEIHNTFKTVLANFDQYEFYTGESCNPDGSIAMVKWETPAGETDDIPCVYFFADGYEEGRGIQKGEESRF</sequence>
<dbReference type="InterPro" id="IPR018103">
    <property type="entry name" value="Translation_control_tumour_CS"/>
</dbReference>
<dbReference type="PANTHER" id="PTHR11991">
    <property type="entry name" value="TRANSLATIONALLY CONTROLLED TUMOR PROTEIN-RELATED"/>
    <property type="match status" value="1"/>
</dbReference>
<keyword evidence="4" id="KW-1185">Reference proteome</keyword>
<dbReference type="PRINTS" id="PR01653">
    <property type="entry name" value="TCTPROTEIN"/>
</dbReference>
<dbReference type="InterPro" id="IPR011323">
    <property type="entry name" value="Mss4/transl-control_tumour"/>
</dbReference>
<dbReference type="GO" id="GO:0005509">
    <property type="term" value="F:calcium ion binding"/>
    <property type="evidence" value="ECO:0007669"/>
    <property type="project" value="TreeGrafter"/>
</dbReference>
<dbReference type="GO" id="GO:0005737">
    <property type="term" value="C:cytoplasm"/>
    <property type="evidence" value="ECO:0007669"/>
    <property type="project" value="TreeGrafter"/>
</dbReference>
<comment type="caution">
    <text evidence="3">The sequence shown here is derived from an EMBL/GenBank/DDBJ whole genome shotgun (WGS) entry which is preliminary data.</text>
</comment>
<dbReference type="Pfam" id="PF00838">
    <property type="entry name" value="TCTP"/>
    <property type="match status" value="1"/>
</dbReference>
<comment type="similarity">
    <text evidence="1">Belongs to the TCTP family.</text>
</comment>
<accession>A0A8S3ZT51</accession>
<dbReference type="Proteomes" id="UP000678393">
    <property type="component" value="Unassembled WGS sequence"/>
</dbReference>
<dbReference type="AlphaFoldDB" id="A0A8S3ZT51"/>
<dbReference type="EMBL" id="CAJHNH020004334">
    <property type="protein sequence ID" value="CAG5130902.1"/>
    <property type="molecule type" value="Genomic_DNA"/>
</dbReference>
<dbReference type="InterPro" id="IPR018105">
    <property type="entry name" value="Translational_control_tumour_p"/>
</dbReference>
<feature type="domain" description="TCTP" evidence="2">
    <location>
        <begin position="1"/>
        <end position="157"/>
    </location>
</feature>
<evidence type="ECO:0000259" key="2">
    <source>
        <dbReference type="PROSITE" id="PS51797"/>
    </source>
</evidence>
<protein>
    <recommendedName>
        <fullName evidence="2">TCTP domain-containing protein</fullName>
    </recommendedName>
</protein>
<reference evidence="3" key="1">
    <citation type="submission" date="2021-04" db="EMBL/GenBank/DDBJ databases">
        <authorList>
            <consortium name="Molecular Ecology Group"/>
        </authorList>
    </citation>
    <scope>NUCLEOTIDE SEQUENCE</scope>
</reference>
<dbReference type="InterPro" id="IPR034737">
    <property type="entry name" value="TCTP"/>
</dbReference>
<name>A0A8S3ZT51_9EUPU</name>
<organism evidence="3 4">
    <name type="scientific">Candidula unifasciata</name>
    <dbReference type="NCBI Taxonomy" id="100452"/>
    <lineage>
        <taxon>Eukaryota</taxon>
        <taxon>Metazoa</taxon>
        <taxon>Spiralia</taxon>
        <taxon>Lophotrochozoa</taxon>
        <taxon>Mollusca</taxon>
        <taxon>Gastropoda</taxon>
        <taxon>Heterobranchia</taxon>
        <taxon>Euthyneura</taxon>
        <taxon>Panpulmonata</taxon>
        <taxon>Eupulmonata</taxon>
        <taxon>Stylommatophora</taxon>
        <taxon>Helicina</taxon>
        <taxon>Helicoidea</taxon>
        <taxon>Geomitridae</taxon>
        <taxon>Candidula</taxon>
    </lineage>
</organism>
<proteinExistence type="inferred from homology"/>
<dbReference type="PROSITE" id="PS01003">
    <property type="entry name" value="TCTP_2"/>
    <property type="match status" value="1"/>
</dbReference>
<dbReference type="SUPFAM" id="SSF51316">
    <property type="entry name" value="Mss4-like"/>
    <property type="match status" value="1"/>
</dbReference>
<dbReference type="PANTHER" id="PTHR11991:SF0">
    <property type="entry name" value="TRANSLATIONALLY-CONTROLLED TUMOR PROTEIN"/>
    <property type="match status" value="1"/>
</dbReference>
<dbReference type="OrthoDB" id="10248936at2759"/>